<proteinExistence type="inferred from homology"/>
<dbReference type="PANTHER" id="PTHR23088">
    <property type="entry name" value="NITRILASE-RELATED"/>
    <property type="match status" value="1"/>
</dbReference>
<dbReference type="EMBL" id="LN829119">
    <property type="protein sequence ID" value="CPR16399.1"/>
    <property type="molecule type" value="Genomic_DNA"/>
</dbReference>
<evidence type="ECO:0000313" key="4">
    <source>
        <dbReference type="EMBL" id="CPR16399.1"/>
    </source>
</evidence>
<dbReference type="SUPFAM" id="SSF56317">
    <property type="entry name" value="Carbon-nitrogen hydrolase"/>
    <property type="match status" value="1"/>
</dbReference>
<dbReference type="RefSeq" id="WP_046476739.1">
    <property type="nucleotide sequence ID" value="NZ_LN829118.1"/>
</dbReference>
<keyword evidence="5" id="KW-1185">Reference proteome</keyword>
<evidence type="ECO:0000259" key="3">
    <source>
        <dbReference type="PROSITE" id="PS50263"/>
    </source>
</evidence>
<dbReference type="KEGG" id="fiy:BN1229_v1_0792"/>
<evidence type="ECO:0000256" key="1">
    <source>
        <dbReference type="ARBA" id="ARBA00010613"/>
    </source>
</evidence>
<protein>
    <submittedName>
        <fullName evidence="4">Amidohydrolase</fullName>
    </submittedName>
</protein>
<dbReference type="Proteomes" id="UP000033187">
    <property type="component" value="Chromosome 1"/>
</dbReference>
<dbReference type="InterPro" id="IPR036526">
    <property type="entry name" value="C-N_Hydrolase_sf"/>
</dbReference>
<dbReference type="PANTHER" id="PTHR23088:SF27">
    <property type="entry name" value="DEAMINATED GLUTATHIONE AMIDASE"/>
    <property type="match status" value="1"/>
</dbReference>
<organism evidence="4 5">
    <name type="scientific">Candidatus Filomicrobium marinum</name>
    <dbReference type="NCBI Taxonomy" id="1608628"/>
    <lineage>
        <taxon>Bacteria</taxon>
        <taxon>Pseudomonadati</taxon>
        <taxon>Pseudomonadota</taxon>
        <taxon>Alphaproteobacteria</taxon>
        <taxon>Hyphomicrobiales</taxon>
        <taxon>Hyphomicrobiaceae</taxon>
        <taxon>Filomicrobium</taxon>
    </lineage>
</organism>
<evidence type="ECO:0000313" key="5">
    <source>
        <dbReference type="Proteomes" id="UP000033187"/>
    </source>
</evidence>
<sequence>MTNNTIAGEKFRAGLVQMCSGRTVDANVTAAVALIREAAAGRAQYVQTPEVTTLMELDRERLFAACQPEEGNEALAAFQSVAHALRIWLHIGSIPVRVTPDKLANRSFLISPAGEIAARYDKIHMFDVELANGESYRESENYKAGEEAVIAATPWGGLGLTICYDLRFPYLFRALAHGGASLLAVPAAFTRTTGEAHWHTLLRSRAIEAQCFVLAAAQGGQHEHGRSTYGHSVIISPWGEVLAEGGTEPGVVFADIDLGQVAQVRARVPSLRHDRSFTVTTQAMTAPVES</sequence>
<dbReference type="PROSITE" id="PS01227">
    <property type="entry name" value="UPF0012"/>
    <property type="match status" value="1"/>
</dbReference>
<dbReference type="GO" id="GO:0016811">
    <property type="term" value="F:hydrolase activity, acting on carbon-nitrogen (but not peptide) bonds, in linear amides"/>
    <property type="evidence" value="ECO:0007669"/>
    <property type="project" value="InterPro"/>
</dbReference>
<dbReference type="AlphaFoldDB" id="A0A0D6JBI0"/>
<dbReference type="CDD" id="cd07572">
    <property type="entry name" value="nit"/>
    <property type="match status" value="1"/>
</dbReference>
<name>A0A0D6JBI0_9HYPH</name>
<comment type="similarity">
    <text evidence="1">Belongs to the carbon-nitrogen hydrolase superfamily. NIT1/NIT2 family.</text>
</comment>
<dbReference type="InterPro" id="IPR001110">
    <property type="entry name" value="UPF0012_CS"/>
</dbReference>
<gene>
    <name evidence="4" type="ORF">YBN1229_v1_0792</name>
</gene>
<dbReference type="InterPro" id="IPR003010">
    <property type="entry name" value="C-N_Hydrolase"/>
</dbReference>
<reference evidence="5" key="1">
    <citation type="submission" date="2015-02" db="EMBL/GenBank/DDBJ databases">
        <authorList>
            <person name="Chooi Y.-H."/>
        </authorList>
    </citation>
    <scope>NUCLEOTIDE SEQUENCE [LARGE SCALE GENOMIC DNA]</scope>
    <source>
        <strain evidence="5">strain Y</strain>
    </source>
</reference>
<accession>A0A0D6JBI0</accession>
<dbReference type="PROSITE" id="PS50263">
    <property type="entry name" value="CN_HYDROLASE"/>
    <property type="match status" value="1"/>
</dbReference>
<dbReference type="OrthoDB" id="9811121at2"/>
<feature type="domain" description="CN hydrolase" evidence="3">
    <location>
        <begin position="11"/>
        <end position="258"/>
    </location>
</feature>
<dbReference type="Gene3D" id="3.60.110.10">
    <property type="entry name" value="Carbon-nitrogen hydrolase"/>
    <property type="match status" value="1"/>
</dbReference>
<keyword evidence="2 4" id="KW-0378">Hydrolase</keyword>
<dbReference type="InterPro" id="IPR045254">
    <property type="entry name" value="Nit1/2_C-N_Hydrolase"/>
</dbReference>
<dbReference type="Pfam" id="PF00795">
    <property type="entry name" value="CN_hydrolase"/>
    <property type="match status" value="1"/>
</dbReference>
<evidence type="ECO:0000256" key="2">
    <source>
        <dbReference type="ARBA" id="ARBA00022801"/>
    </source>
</evidence>
<dbReference type="KEGG" id="fil:BN1229_v1_0788"/>